<feature type="domain" description="VTC" evidence="1">
    <location>
        <begin position="9"/>
        <end position="72"/>
    </location>
</feature>
<reference evidence="3" key="1">
    <citation type="submission" date="2017-09" db="EMBL/GenBank/DDBJ databases">
        <title>Depth-based differentiation of microbial function through sediment-hosted aquifers and enrichment of novel symbionts in the deep terrestrial subsurface.</title>
        <authorList>
            <person name="Probst A.J."/>
            <person name="Ladd B."/>
            <person name="Jarett J.K."/>
            <person name="Geller-Mcgrath D.E."/>
            <person name="Sieber C.M.K."/>
            <person name="Emerson J.B."/>
            <person name="Anantharaman K."/>
            <person name="Thomas B.C."/>
            <person name="Malmstrom R."/>
            <person name="Stieglmeier M."/>
            <person name="Klingl A."/>
            <person name="Woyke T."/>
            <person name="Ryan C.M."/>
            <person name="Banfield J.F."/>
        </authorList>
    </citation>
    <scope>NUCLEOTIDE SEQUENCE [LARGE SCALE GENOMIC DNA]</scope>
</reference>
<dbReference type="Pfam" id="PF09359">
    <property type="entry name" value="VTC"/>
    <property type="match status" value="1"/>
</dbReference>
<protein>
    <recommendedName>
        <fullName evidence="1">VTC domain-containing protein</fullName>
    </recommendedName>
</protein>
<name>A0A2M8EXC6_9BACT</name>
<evidence type="ECO:0000313" key="2">
    <source>
        <dbReference type="EMBL" id="PJC30513.1"/>
    </source>
</evidence>
<accession>A0A2M8EXC6</accession>
<dbReference type="InterPro" id="IPR018966">
    <property type="entry name" value="VTC_domain"/>
</dbReference>
<sequence length="72" mass="8563">MNKQNNSARDEYKYMIPLGLYRHLREDIMAFVIPDPHMSPTENHYCVSSTYFENSELQSYLTKINGLAKRYK</sequence>
<proteinExistence type="predicted"/>
<organism evidence="2 3">
    <name type="scientific">Candidatus Roizmanbacteria bacterium CG_4_9_14_0_2_um_filter_39_13</name>
    <dbReference type="NCBI Taxonomy" id="1974839"/>
    <lineage>
        <taxon>Bacteria</taxon>
        <taxon>Candidatus Roizmaniibacteriota</taxon>
    </lineage>
</organism>
<evidence type="ECO:0000313" key="3">
    <source>
        <dbReference type="Proteomes" id="UP000231383"/>
    </source>
</evidence>
<feature type="non-terminal residue" evidence="2">
    <location>
        <position position="72"/>
    </location>
</feature>
<dbReference type="EMBL" id="PFSC01000134">
    <property type="protein sequence ID" value="PJC30513.1"/>
    <property type="molecule type" value="Genomic_DNA"/>
</dbReference>
<evidence type="ECO:0000259" key="1">
    <source>
        <dbReference type="Pfam" id="PF09359"/>
    </source>
</evidence>
<dbReference type="Proteomes" id="UP000231383">
    <property type="component" value="Unassembled WGS sequence"/>
</dbReference>
<comment type="caution">
    <text evidence="2">The sequence shown here is derived from an EMBL/GenBank/DDBJ whole genome shotgun (WGS) entry which is preliminary data.</text>
</comment>
<gene>
    <name evidence="2" type="ORF">CO051_05305</name>
</gene>
<dbReference type="AlphaFoldDB" id="A0A2M8EXC6"/>